<evidence type="ECO:0000256" key="1">
    <source>
        <dbReference type="ARBA" id="ARBA00004651"/>
    </source>
</evidence>
<dbReference type="EMBL" id="MTBP01000006">
    <property type="protein sequence ID" value="POM22277.1"/>
    <property type="molecule type" value="Genomic_DNA"/>
</dbReference>
<evidence type="ECO:0000313" key="8">
    <source>
        <dbReference type="Proteomes" id="UP000242367"/>
    </source>
</evidence>
<gene>
    <name evidence="7" type="ORF">BTM25_56890</name>
</gene>
<organism evidence="7 8">
    <name type="scientific">Actinomadura rubteroloni</name>
    <dbReference type="NCBI Taxonomy" id="1926885"/>
    <lineage>
        <taxon>Bacteria</taxon>
        <taxon>Bacillati</taxon>
        <taxon>Actinomycetota</taxon>
        <taxon>Actinomycetes</taxon>
        <taxon>Streptosporangiales</taxon>
        <taxon>Thermomonosporaceae</taxon>
        <taxon>Actinomadura</taxon>
    </lineage>
</organism>
<dbReference type="InterPro" id="IPR007208">
    <property type="entry name" value="MrpF/PhaF-like"/>
</dbReference>
<evidence type="ECO:0000256" key="6">
    <source>
        <dbReference type="SAM" id="Phobius"/>
    </source>
</evidence>
<evidence type="ECO:0000256" key="4">
    <source>
        <dbReference type="ARBA" id="ARBA00022989"/>
    </source>
</evidence>
<name>A0A2P4UB50_9ACTN</name>
<keyword evidence="3 6" id="KW-0812">Transmembrane</keyword>
<feature type="transmembrane region" description="Helical" evidence="6">
    <location>
        <begin position="66"/>
        <end position="86"/>
    </location>
</feature>
<evidence type="ECO:0000313" key="7">
    <source>
        <dbReference type="EMBL" id="POM22277.1"/>
    </source>
</evidence>
<sequence>MSGGVRAEWALPALVLLAGGLAPCLGALLRGGPLARLAALSAAGTIATLLLVLLSVAYARPAYLDAALLLALLSLAGVLVYARFFGRIL</sequence>
<dbReference type="Proteomes" id="UP000242367">
    <property type="component" value="Unassembled WGS sequence"/>
</dbReference>
<evidence type="ECO:0000256" key="5">
    <source>
        <dbReference type="ARBA" id="ARBA00023136"/>
    </source>
</evidence>
<evidence type="ECO:0000256" key="2">
    <source>
        <dbReference type="ARBA" id="ARBA00022475"/>
    </source>
</evidence>
<keyword evidence="2" id="KW-1003">Cell membrane</keyword>
<comment type="caution">
    <text evidence="7">The sequence shown here is derived from an EMBL/GenBank/DDBJ whole genome shotgun (WGS) entry which is preliminary data.</text>
</comment>
<evidence type="ECO:0000256" key="3">
    <source>
        <dbReference type="ARBA" id="ARBA00022692"/>
    </source>
</evidence>
<keyword evidence="8" id="KW-1185">Reference proteome</keyword>
<dbReference type="AlphaFoldDB" id="A0A2P4UB50"/>
<dbReference type="GO" id="GO:0015075">
    <property type="term" value="F:monoatomic ion transmembrane transporter activity"/>
    <property type="evidence" value="ECO:0007669"/>
    <property type="project" value="InterPro"/>
</dbReference>
<protein>
    <submittedName>
        <fullName evidence="7">Putative monovalent cation/H+ antiporter subunit F</fullName>
    </submittedName>
</protein>
<comment type="subcellular location">
    <subcellularLocation>
        <location evidence="1">Cell membrane</location>
        <topology evidence="1">Multi-pass membrane protein</topology>
    </subcellularLocation>
</comment>
<proteinExistence type="predicted"/>
<dbReference type="RefSeq" id="WP_168212270.1">
    <property type="nucleotide sequence ID" value="NZ_MTBP01000006.1"/>
</dbReference>
<dbReference type="GO" id="GO:0005886">
    <property type="term" value="C:plasma membrane"/>
    <property type="evidence" value="ECO:0007669"/>
    <property type="project" value="UniProtKB-SubCell"/>
</dbReference>
<keyword evidence="4 6" id="KW-1133">Transmembrane helix</keyword>
<reference evidence="7 8" key="1">
    <citation type="journal article" date="2017" name="Chemistry">
        <title>Isolation, Biosynthesis and Chemical Modifications of Rubterolones A-F: Rare Tropolone Alkaloids from Actinomadura sp. 5-2.</title>
        <authorList>
            <person name="Guo H."/>
            <person name="Benndorf R."/>
            <person name="Leichnitz D."/>
            <person name="Klassen J.L."/>
            <person name="Vollmers J."/>
            <person name="Gorls H."/>
            <person name="Steinacker M."/>
            <person name="Weigel C."/>
            <person name="Dahse H.M."/>
            <person name="Kaster A.K."/>
            <person name="de Beer Z.W."/>
            <person name="Poulsen M."/>
            <person name="Beemelmanns C."/>
        </authorList>
    </citation>
    <scope>NUCLEOTIDE SEQUENCE [LARGE SCALE GENOMIC DNA]</scope>
    <source>
        <strain evidence="7 8">5-2</strain>
    </source>
</reference>
<feature type="transmembrane region" description="Helical" evidence="6">
    <location>
        <begin position="36"/>
        <end position="59"/>
    </location>
</feature>
<accession>A0A2P4UB50</accession>
<keyword evidence="5 6" id="KW-0472">Membrane</keyword>
<dbReference type="Pfam" id="PF04066">
    <property type="entry name" value="MrpF_PhaF"/>
    <property type="match status" value="1"/>
</dbReference>